<comment type="caution">
    <text evidence="2">The sequence shown here is derived from an EMBL/GenBank/DDBJ whole genome shotgun (WGS) entry which is preliminary data.</text>
</comment>
<dbReference type="Proteomes" id="UP000781932">
    <property type="component" value="Unassembled WGS sequence"/>
</dbReference>
<feature type="domain" description="Luciferase" evidence="1">
    <location>
        <begin position="172"/>
        <end position="247"/>
    </location>
</feature>
<dbReference type="AlphaFoldDB" id="A0A9P6IF43"/>
<proteinExistence type="predicted"/>
<evidence type="ECO:0000313" key="2">
    <source>
        <dbReference type="EMBL" id="KAF9877525.1"/>
    </source>
</evidence>
<protein>
    <recommendedName>
        <fullName evidence="1">Luciferase domain-containing protein</fullName>
    </recommendedName>
</protein>
<dbReference type="GeneID" id="62161018"/>
<dbReference type="InterPro" id="IPR040841">
    <property type="entry name" value="Luciferase_dom"/>
</dbReference>
<name>A0A9P6IF43_9PEZI</name>
<evidence type="ECO:0000313" key="3">
    <source>
        <dbReference type="Proteomes" id="UP000781932"/>
    </source>
</evidence>
<evidence type="ECO:0000259" key="1">
    <source>
        <dbReference type="Pfam" id="PF17648"/>
    </source>
</evidence>
<dbReference type="EMBL" id="JAATWM020000014">
    <property type="protein sequence ID" value="KAF9877525.1"/>
    <property type="molecule type" value="Genomic_DNA"/>
</dbReference>
<dbReference type="InterPro" id="IPR048273">
    <property type="entry name" value="Luciferase"/>
</dbReference>
<reference evidence="2" key="2">
    <citation type="submission" date="2020-11" db="EMBL/GenBank/DDBJ databases">
        <title>Whole genome sequencing of Colletotrichum sp.</title>
        <authorList>
            <person name="Li H."/>
        </authorList>
    </citation>
    <scope>NUCLEOTIDE SEQUENCE</scope>
    <source>
        <strain evidence="2">CkLH20</strain>
    </source>
</reference>
<dbReference type="PANTHER" id="PTHR38695:SF1">
    <property type="entry name" value="AMINO ACID PERMEASE_ SLC12A DOMAIN-CONTAINING PROTEIN"/>
    <property type="match status" value="1"/>
</dbReference>
<dbReference type="RefSeq" id="XP_038746986.1">
    <property type="nucleotide sequence ID" value="XM_038887944.1"/>
</dbReference>
<dbReference type="Pfam" id="PF17648">
    <property type="entry name" value="Luciferase"/>
    <property type="match status" value="1"/>
</dbReference>
<organism evidence="2 3">
    <name type="scientific">Colletotrichum karsti</name>
    <dbReference type="NCBI Taxonomy" id="1095194"/>
    <lineage>
        <taxon>Eukaryota</taxon>
        <taxon>Fungi</taxon>
        <taxon>Dikarya</taxon>
        <taxon>Ascomycota</taxon>
        <taxon>Pezizomycotina</taxon>
        <taxon>Sordariomycetes</taxon>
        <taxon>Hypocreomycetidae</taxon>
        <taxon>Glomerellales</taxon>
        <taxon>Glomerellaceae</taxon>
        <taxon>Colletotrichum</taxon>
        <taxon>Colletotrichum boninense species complex</taxon>
    </lineage>
</organism>
<accession>A0A9P6IF43</accession>
<dbReference type="OrthoDB" id="5358398at2759"/>
<dbReference type="PANTHER" id="PTHR38695">
    <property type="entry name" value="AMINO ACID PERMEASE_ SLC12A DOMAIN-CONTAINING PROTEIN"/>
    <property type="match status" value="1"/>
</dbReference>
<sequence>MASQSTMSQITNYLTRHPLETSISAAVAASFLVWVVQDYRAYIALGPGGVPHNFGGWLMVTLGIRPFALSKSSATHTGDFPDEGYHQDMKELPERKGKRAELGGIVPHRQLSQHAPENMREFIQNLFANAQSQNPTLLETKKSLYERMNPALFVAPKVLASGTVPDAAETARGEIGHHHGDLSIHLYLDPADAKLAIEKGWAERHRLSLPSTARFANRFHVADGYVMIYGPRDEEEMEVLATILRNAVRFMTGRENIEAIEWRQRIV</sequence>
<gene>
    <name evidence="2" type="ORF">CkaCkLH20_05225</name>
</gene>
<keyword evidence="3" id="KW-1185">Reference proteome</keyword>
<reference evidence="2" key="1">
    <citation type="submission" date="2020-03" db="EMBL/GenBank/DDBJ databases">
        <authorList>
            <person name="He L."/>
        </authorList>
    </citation>
    <scope>NUCLEOTIDE SEQUENCE</scope>
    <source>
        <strain evidence="2">CkLH20</strain>
    </source>
</reference>